<dbReference type="SUPFAM" id="SSF51905">
    <property type="entry name" value="FAD/NAD(P)-binding domain"/>
    <property type="match status" value="1"/>
</dbReference>
<keyword evidence="8 9" id="KW-0676">Redox-active center</keyword>
<dbReference type="InterPro" id="IPR001100">
    <property type="entry name" value="Pyr_nuc-diS_OxRdtase"/>
</dbReference>
<dbReference type="Proteomes" id="UP001205603">
    <property type="component" value="Unassembled WGS sequence"/>
</dbReference>
<feature type="domain" description="Pyridine nucleotide-disulphide oxidoreductase dimerisation" evidence="10">
    <location>
        <begin position="349"/>
        <end position="453"/>
    </location>
</feature>
<dbReference type="PIRSF" id="PIRSF000350">
    <property type="entry name" value="Mercury_reductase_MerA"/>
    <property type="match status" value="1"/>
</dbReference>
<dbReference type="PANTHER" id="PTHR43014">
    <property type="entry name" value="MERCURIC REDUCTASE"/>
    <property type="match status" value="1"/>
</dbReference>
<dbReference type="Pfam" id="PF02852">
    <property type="entry name" value="Pyr_redox_dim"/>
    <property type="match status" value="1"/>
</dbReference>
<sequence>MENYDAIIIGFGKGGKTLAADLAGRGWKVAIVERSDKMYGGTCINVGCIPTKTLIYDARMAKYRAGDQWQDKAAYYYNAVERKNGVTTVLRKKNYDSLASHENIKIYTGVGSFVSSDEVSVKTNDGEIVLKARYIFINTGAKTVVPPIAGIKGNRFVYDSASIMNLKELPHRLVVIGGGYIGLEFASMYAMFGTEVIVLEGGKELLPREDRDIAEAVVESLNRKGVTFLADVKVNSIDETELNARVSYIDLNSHKEYVIEADAVLVAVGRHPNTDDLFPEIAGIEVDEKGAIVTDEYLRTSNPHVWAMGDVRGGLQFTYISLDDYRIVREGLFGRQERSLSDQYPPVYSVFIDPPLSHVGMNETEALKKGYEIKVNKLSVSAIPRMKISGKSEGLLKAVIDIKTGKVLGCTLFCPESSEIINIVSLAIKSGRDYTFLRDCIYTHPSMSESFNELFK</sequence>
<comment type="cofactor">
    <cofactor evidence="1">
        <name>FAD</name>
        <dbReference type="ChEBI" id="CHEBI:57692"/>
    </cofactor>
</comment>
<keyword evidence="6 9" id="KW-0560">Oxidoreductase</keyword>
<accession>A0ABT1MG73</accession>
<comment type="caution">
    <text evidence="12">The sequence shown here is derived from an EMBL/GenBank/DDBJ whole genome shotgun (WGS) entry which is preliminary data.</text>
</comment>
<evidence type="ECO:0000313" key="13">
    <source>
        <dbReference type="Proteomes" id="UP001205603"/>
    </source>
</evidence>
<dbReference type="InterPro" id="IPR012999">
    <property type="entry name" value="Pyr_OxRdtase_I_AS"/>
</dbReference>
<dbReference type="RefSeq" id="WP_255026531.1">
    <property type="nucleotide sequence ID" value="NZ_JANDHW010000004.1"/>
</dbReference>
<evidence type="ECO:0000256" key="6">
    <source>
        <dbReference type="ARBA" id="ARBA00023002"/>
    </source>
</evidence>
<evidence type="ECO:0000256" key="1">
    <source>
        <dbReference type="ARBA" id="ARBA00001974"/>
    </source>
</evidence>
<dbReference type="InterPro" id="IPR036188">
    <property type="entry name" value="FAD/NAD-bd_sf"/>
</dbReference>
<keyword evidence="4 9" id="KW-0274">FAD</keyword>
<evidence type="ECO:0000256" key="7">
    <source>
        <dbReference type="ARBA" id="ARBA00023157"/>
    </source>
</evidence>
<dbReference type="InterPro" id="IPR004099">
    <property type="entry name" value="Pyr_nucl-diS_OxRdtase_dimer"/>
</dbReference>
<dbReference type="PRINTS" id="PR00411">
    <property type="entry name" value="PNDRDTASEI"/>
</dbReference>
<dbReference type="PANTHER" id="PTHR43014:SF4">
    <property type="entry name" value="PYRIDINE NUCLEOTIDE-DISULFIDE OXIDOREDUCTASE RCLA-RELATED"/>
    <property type="match status" value="1"/>
</dbReference>
<dbReference type="SUPFAM" id="SSF55424">
    <property type="entry name" value="FAD/NAD-linked reductases, dimerisation (C-terminal) domain"/>
    <property type="match status" value="1"/>
</dbReference>
<evidence type="ECO:0000259" key="11">
    <source>
        <dbReference type="Pfam" id="PF07992"/>
    </source>
</evidence>
<feature type="domain" description="FAD/NAD(P)-binding" evidence="11">
    <location>
        <begin position="4"/>
        <end position="319"/>
    </location>
</feature>
<evidence type="ECO:0000256" key="8">
    <source>
        <dbReference type="ARBA" id="ARBA00023284"/>
    </source>
</evidence>
<evidence type="ECO:0000256" key="3">
    <source>
        <dbReference type="ARBA" id="ARBA00022630"/>
    </source>
</evidence>
<dbReference type="Gene3D" id="3.50.50.60">
    <property type="entry name" value="FAD/NAD(P)-binding domain"/>
    <property type="match status" value="2"/>
</dbReference>
<dbReference type="Gene3D" id="3.30.390.30">
    <property type="match status" value="1"/>
</dbReference>
<dbReference type="EMBL" id="JANDHW010000004">
    <property type="protein sequence ID" value="MCP9611643.1"/>
    <property type="molecule type" value="Genomic_DNA"/>
</dbReference>
<dbReference type="Pfam" id="PF07992">
    <property type="entry name" value="Pyr_redox_2"/>
    <property type="match status" value="1"/>
</dbReference>
<dbReference type="InterPro" id="IPR016156">
    <property type="entry name" value="FAD/NAD-linked_Rdtase_dimer_sf"/>
</dbReference>
<keyword evidence="5" id="KW-0521">NADP</keyword>
<comment type="similarity">
    <text evidence="2 9">Belongs to the class-I pyridine nucleotide-disulfide oxidoreductase family.</text>
</comment>
<name>A0ABT1MG73_9BACT</name>
<evidence type="ECO:0000256" key="5">
    <source>
        <dbReference type="ARBA" id="ARBA00022857"/>
    </source>
</evidence>
<reference evidence="12 13" key="1">
    <citation type="submission" date="2022-07" db="EMBL/GenBank/DDBJ databases">
        <title>Fecal culturing of patients with breast cancer.</title>
        <authorList>
            <person name="Teng N.M.Y."/>
            <person name="Kiu R."/>
            <person name="Evans R."/>
            <person name="Baker D.J."/>
            <person name="Zenner C."/>
            <person name="Robinson S.D."/>
            <person name="Hall L.J."/>
        </authorList>
    </citation>
    <scope>NUCLEOTIDE SEQUENCE [LARGE SCALE GENOMIC DNA]</scope>
    <source>
        <strain evidence="12 13">LH1063</strain>
    </source>
</reference>
<organism evidence="12 13">
    <name type="scientific">Coprobacter tertius</name>
    <dbReference type="NCBI Taxonomy" id="2944915"/>
    <lineage>
        <taxon>Bacteria</taxon>
        <taxon>Pseudomonadati</taxon>
        <taxon>Bacteroidota</taxon>
        <taxon>Bacteroidia</taxon>
        <taxon>Bacteroidales</taxon>
        <taxon>Barnesiellaceae</taxon>
        <taxon>Coprobacter</taxon>
    </lineage>
</organism>
<gene>
    <name evidence="12" type="ORF">NMU02_06010</name>
</gene>
<evidence type="ECO:0000256" key="9">
    <source>
        <dbReference type="RuleBase" id="RU003691"/>
    </source>
</evidence>
<keyword evidence="3 9" id="KW-0285">Flavoprotein</keyword>
<evidence type="ECO:0000256" key="2">
    <source>
        <dbReference type="ARBA" id="ARBA00007532"/>
    </source>
</evidence>
<dbReference type="InterPro" id="IPR023753">
    <property type="entry name" value="FAD/NAD-binding_dom"/>
</dbReference>
<keyword evidence="13" id="KW-1185">Reference proteome</keyword>
<evidence type="ECO:0000313" key="12">
    <source>
        <dbReference type="EMBL" id="MCP9611643.1"/>
    </source>
</evidence>
<evidence type="ECO:0000256" key="4">
    <source>
        <dbReference type="ARBA" id="ARBA00022827"/>
    </source>
</evidence>
<dbReference type="PRINTS" id="PR00368">
    <property type="entry name" value="FADPNR"/>
</dbReference>
<protein>
    <submittedName>
        <fullName evidence="12">FAD-dependent oxidoreductase</fullName>
    </submittedName>
</protein>
<dbReference type="PROSITE" id="PS00076">
    <property type="entry name" value="PYRIDINE_REDOX_1"/>
    <property type="match status" value="1"/>
</dbReference>
<keyword evidence="7" id="KW-1015">Disulfide bond</keyword>
<proteinExistence type="inferred from homology"/>
<evidence type="ECO:0000259" key="10">
    <source>
        <dbReference type="Pfam" id="PF02852"/>
    </source>
</evidence>